<comment type="function">
    <text evidence="11">Involved in de novo bacterial ceramide synthesis. Catalyzes the condensation of L-serine with palmitoyl-CoA (hexadecanoyl-CoA) to produce 3-oxosphinganine. Also capable of using alanine as substrate leading to the formation of 1-deoxysphinganine (1-deoxySa). Contributes to the levels of endogenous sphingolipids in its host.</text>
</comment>
<dbReference type="FunFam" id="3.40.640.10:FF:000006">
    <property type="entry name" value="5-aminolevulinate synthase, mitochondrial"/>
    <property type="match status" value="1"/>
</dbReference>
<sequence>MYATLQPDLTQQLQEIKDAGLFKKERIITSPQGAEIETDEAGEVLNFCANNYLGLSSHPEVIAAAKAAIDSHGYGLSSVRFICGTQDIHKELEKKLAEFLGTEDTILYAAAFDANGGVFEPLFNEQDAIISDALNHASIIDGVRLCKAQRYRYQHNDMADLEKQLQDAQAKGSRHRIIVTDGSFSMDGTIARLDLICDLADKYQALVMVDECHSSGFLGKTGRGTHELRNVMGRVDIITGTLGKALGGAMGGFTSGRKEIIDMLRQRSRPYLFSNTLAPAIVGASLRVLQLLTESTALRDQLEENTTYFREKMTAAGFDIRPGQHPIVPVMLYDAKLAQEFAAKMLDKGIYVVGFYYPVVPQGQARIRVQLSAGHTRAHLDKAIAAFIAVGQELGTLKEAGAAAAAPRGEQAVTNTP</sequence>
<dbReference type="CDD" id="cd06454">
    <property type="entry name" value="KBL_like"/>
    <property type="match status" value="1"/>
</dbReference>
<evidence type="ECO:0000256" key="6">
    <source>
        <dbReference type="ARBA" id="ARBA00022898"/>
    </source>
</evidence>
<keyword evidence="6 12" id="KW-0663">Pyridoxal phosphate</keyword>
<feature type="binding site" evidence="12">
    <location>
        <begin position="274"/>
        <end position="275"/>
    </location>
    <ligand>
        <name>pyridoxal 5'-phosphate</name>
        <dbReference type="ChEBI" id="CHEBI:597326"/>
        <note>ligand shared between dimeric partners</note>
    </ligand>
</feature>
<evidence type="ECO:0000256" key="2">
    <source>
        <dbReference type="ARBA" id="ARBA00004760"/>
    </source>
</evidence>
<dbReference type="NCBIfam" id="TIGR01822">
    <property type="entry name" value="2am3keto_CoA"/>
    <property type="match status" value="1"/>
</dbReference>
<evidence type="ECO:0000256" key="3">
    <source>
        <dbReference type="ARBA" id="ARBA00004991"/>
    </source>
</evidence>
<feature type="binding site" description="in other chain" evidence="12">
    <location>
        <begin position="241"/>
        <end position="244"/>
    </location>
    <ligand>
        <name>pyridoxal 5'-phosphate</name>
        <dbReference type="ChEBI" id="CHEBI:597326"/>
        <note>ligand shared between dimeric partners</note>
    </ligand>
</feature>
<keyword evidence="8" id="KW-0443">Lipid metabolism</keyword>
<dbReference type="SUPFAM" id="SSF53383">
    <property type="entry name" value="PLP-dependent transferases"/>
    <property type="match status" value="1"/>
</dbReference>
<evidence type="ECO:0000256" key="11">
    <source>
        <dbReference type="ARBA" id="ARBA00055827"/>
    </source>
</evidence>
<dbReference type="InterPro" id="IPR050087">
    <property type="entry name" value="AON_synthase_class-II"/>
</dbReference>
<dbReference type="InterPro" id="IPR004839">
    <property type="entry name" value="Aminotransferase_I/II_large"/>
</dbReference>
<keyword evidence="15" id="KW-1185">Reference proteome</keyword>
<dbReference type="RefSeq" id="WP_070735946.1">
    <property type="nucleotide sequence ID" value="NZ_MDZC01000112.1"/>
</dbReference>
<comment type="pathway">
    <text evidence="1">Cofactor biosynthesis; biotin biosynthesis.</text>
</comment>
<dbReference type="InterPro" id="IPR015422">
    <property type="entry name" value="PyrdxlP-dep_Trfase_small"/>
</dbReference>
<comment type="caution">
    <text evidence="12">Lacks conserved residue(s) required for the propagation of feature annotation.</text>
</comment>
<feature type="binding site" description="in other chain" evidence="12">
    <location>
        <position position="185"/>
    </location>
    <ligand>
        <name>pyridoxal 5'-phosphate</name>
        <dbReference type="ChEBI" id="CHEBI:597326"/>
        <note>ligand shared between dimeric partners</note>
    </ligand>
</feature>
<organism evidence="14 15">
    <name type="scientific">Hymenobacter glacialis</name>
    <dbReference type="NCBI Taxonomy" id="1908236"/>
    <lineage>
        <taxon>Bacteria</taxon>
        <taxon>Pseudomonadati</taxon>
        <taxon>Bacteroidota</taxon>
        <taxon>Cytophagia</taxon>
        <taxon>Cytophagales</taxon>
        <taxon>Hymenobacteraceae</taxon>
        <taxon>Hymenobacter</taxon>
    </lineage>
</organism>
<dbReference type="InterPro" id="IPR015424">
    <property type="entry name" value="PyrdxlP-dep_Trfase"/>
</dbReference>
<dbReference type="HAMAP" id="MF_00985">
    <property type="entry name" value="2am3keto_CoA_ligase"/>
    <property type="match status" value="1"/>
</dbReference>
<comment type="similarity">
    <text evidence="4">Belongs to the class-II pyridoxal-phosphate-dependent aminotransferase family. BioF subfamily.</text>
</comment>
<dbReference type="GO" id="GO:0030170">
    <property type="term" value="F:pyridoxal phosphate binding"/>
    <property type="evidence" value="ECO:0007669"/>
    <property type="project" value="UniProtKB-UniRule"/>
</dbReference>
<dbReference type="Gene3D" id="3.90.1150.10">
    <property type="entry name" value="Aspartate Aminotransferase, domain 1"/>
    <property type="match status" value="1"/>
</dbReference>
<dbReference type="InterPro" id="IPR015421">
    <property type="entry name" value="PyrdxlP-dep_Trfase_major"/>
</dbReference>
<dbReference type="FunFam" id="3.90.1150.10:FF:000004">
    <property type="entry name" value="2-amino-3-ketobutyrate coenzyme A ligase"/>
    <property type="match status" value="1"/>
</dbReference>
<comment type="function">
    <text evidence="12">Catalyzes the cleavage of 2-amino-3-ketobutyrate to glycine and acetyl-CoA.</text>
</comment>
<dbReference type="UniPathway" id="UPA00046">
    <property type="reaction ID" value="UER00506"/>
</dbReference>
<protein>
    <recommendedName>
        <fullName evidence="12">2-amino-3-ketobutyrate coenzyme A ligase</fullName>
        <shortName evidence="12">AKB ligase</shortName>
        <ecNumber evidence="12">2.3.1.29</ecNumber>
    </recommendedName>
    <alternativeName>
        <fullName evidence="12">Glycine acetyltransferase</fullName>
    </alternativeName>
</protein>
<gene>
    <name evidence="12" type="primary">kbl</name>
    <name evidence="14" type="ORF">BEN48_05695</name>
</gene>
<evidence type="ECO:0000256" key="8">
    <source>
        <dbReference type="ARBA" id="ARBA00023098"/>
    </source>
</evidence>
<dbReference type="AlphaFoldDB" id="A0A1G1SSX7"/>
<evidence type="ECO:0000256" key="5">
    <source>
        <dbReference type="ARBA" id="ARBA00022679"/>
    </source>
</evidence>
<dbReference type="GO" id="GO:0016020">
    <property type="term" value="C:membrane"/>
    <property type="evidence" value="ECO:0007669"/>
    <property type="project" value="GOC"/>
</dbReference>
<dbReference type="GO" id="GO:0008890">
    <property type="term" value="F:glycine C-acetyltransferase activity"/>
    <property type="evidence" value="ECO:0007669"/>
    <property type="project" value="UniProtKB-UniRule"/>
</dbReference>
<evidence type="ECO:0000256" key="7">
    <source>
        <dbReference type="ARBA" id="ARBA00022919"/>
    </source>
</evidence>
<evidence type="ECO:0000256" key="4">
    <source>
        <dbReference type="ARBA" id="ARBA00010008"/>
    </source>
</evidence>
<accession>A0A1G1SSX7</accession>
<comment type="pathway">
    <text evidence="3">Sphingolipid metabolism.</text>
</comment>
<dbReference type="PANTHER" id="PTHR13693:SF103">
    <property type="entry name" value="AMINOTRANSFERASE CLASS I_CLASSII DOMAIN-CONTAINING PROTEIN"/>
    <property type="match status" value="1"/>
</dbReference>
<evidence type="ECO:0000256" key="12">
    <source>
        <dbReference type="HAMAP-Rule" id="MF_00985"/>
    </source>
</evidence>
<evidence type="ECO:0000313" key="15">
    <source>
        <dbReference type="Proteomes" id="UP000177791"/>
    </source>
</evidence>
<comment type="catalytic activity">
    <reaction evidence="10">
        <text>L-serine + hexadecanoyl-CoA + H(+) = 3-oxosphinganine + CO2 + CoA</text>
        <dbReference type="Rhea" id="RHEA:14761"/>
        <dbReference type="ChEBI" id="CHEBI:15378"/>
        <dbReference type="ChEBI" id="CHEBI:16526"/>
        <dbReference type="ChEBI" id="CHEBI:33384"/>
        <dbReference type="ChEBI" id="CHEBI:57287"/>
        <dbReference type="ChEBI" id="CHEBI:57379"/>
        <dbReference type="ChEBI" id="CHEBI:58299"/>
        <dbReference type="EC" id="2.3.1.50"/>
    </reaction>
    <physiologicalReaction direction="left-to-right" evidence="10">
        <dbReference type="Rhea" id="RHEA:14762"/>
    </physiologicalReaction>
</comment>
<dbReference type="Gene3D" id="3.40.640.10">
    <property type="entry name" value="Type I PLP-dependent aspartate aminotransferase-like (Major domain)"/>
    <property type="match status" value="1"/>
</dbReference>
<dbReference type="InterPro" id="IPR011282">
    <property type="entry name" value="2am3keto_CoA_ligase"/>
</dbReference>
<keyword evidence="9 12" id="KW-0012">Acyltransferase</keyword>
<evidence type="ECO:0000256" key="10">
    <source>
        <dbReference type="ARBA" id="ARBA00047854"/>
    </source>
</evidence>
<dbReference type="OrthoDB" id="9807157at2"/>
<dbReference type="NCBIfam" id="NF005394">
    <property type="entry name" value="PRK06939.1"/>
    <property type="match status" value="1"/>
</dbReference>
<dbReference type="GO" id="GO:0019518">
    <property type="term" value="P:L-threonine catabolic process to glycine"/>
    <property type="evidence" value="ECO:0007669"/>
    <property type="project" value="UniProtKB-UniRule"/>
</dbReference>
<keyword evidence="7" id="KW-0746">Sphingolipid metabolism</keyword>
<comment type="pathway">
    <text evidence="12">Amino-acid degradation; L-threonine degradation via oxydo-reductase pathway; glycine from L-threonine: step 2/2.</text>
</comment>
<comment type="pathway">
    <text evidence="2">Lipid metabolism; sphingolipid metabolism.</text>
</comment>
<reference evidence="14 15" key="1">
    <citation type="submission" date="2016-08" db="EMBL/GenBank/DDBJ databases">
        <title>Hymenobacter coccineus sp. nov., Hymenobacter lapidarius sp. nov. and Hymenobacter glacialis sp. nov., isolated from Antarctic soil.</title>
        <authorList>
            <person name="Sedlacek I."/>
            <person name="Kralova S."/>
            <person name="Kyrova K."/>
            <person name="Maslanova I."/>
            <person name="Stankova E."/>
            <person name="Vrbovska V."/>
            <person name="Nemec M."/>
            <person name="Bartak M."/>
            <person name="Svec P."/>
            <person name="Busse H.-J."/>
            <person name="Pantucek R."/>
        </authorList>
    </citation>
    <scope>NUCLEOTIDE SEQUENCE [LARGE SCALE GENOMIC DNA]</scope>
    <source>
        <strain evidence="14 15">CCM 8648</strain>
    </source>
</reference>
<dbReference type="Pfam" id="PF00155">
    <property type="entry name" value="Aminotran_1_2"/>
    <property type="match status" value="1"/>
</dbReference>
<keyword evidence="5 12" id="KW-0808">Transferase</keyword>
<dbReference type="Proteomes" id="UP000177791">
    <property type="component" value="Unassembled WGS sequence"/>
</dbReference>
<feature type="modified residue" description="N6-(pyridoxal phosphate)lysine" evidence="12">
    <location>
        <position position="244"/>
    </location>
</feature>
<name>A0A1G1SSX7_9BACT</name>
<dbReference type="GO" id="GO:0004758">
    <property type="term" value="F:serine C-palmitoyltransferase activity"/>
    <property type="evidence" value="ECO:0007669"/>
    <property type="project" value="UniProtKB-EC"/>
</dbReference>
<evidence type="ECO:0000313" key="14">
    <source>
        <dbReference type="EMBL" id="OGX81724.1"/>
    </source>
</evidence>
<dbReference type="STRING" id="1908236.BEN48_05695"/>
<proteinExistence type="inferred from homology"/>
<feature type="domain" description="Aminotransferase class I/classII large" evidence="13">
    <location>
        <begin position="43"/>
        <end position="386"/>
    </location>
</feature>
<evidence type="ECO:0000256" key="1">
    <source>
        <dbReference type="ARBA" id="ARBA00004746"/>
    </source>
</evidence>
<dbReference type="GO" id="GO:0005737">
    <property type="term" value="C:cytoplasm"/>
    <property type="evidence" value="ECO:0007669"/>
    <property type="project" value="UniProtKB-ARBA"/>
</dbReference>
<dbReference type="GO" id="GO:0030148">
    <property type="term" value="P:sphingolipid biosynthetic process"/>
    <property type="evidence" value="ECO:0007669"/>
    <property type="project" value="UniProtKB-ARBA"/>
</dbReference>
<dbReference type="PANTHER" id="PTHR13693">
    <property type="entry name" value="CLASS II AMINOTRANSFERASE/8-AMINO-7-OXONONANOATE SYNTHASE"/>
    <property type="match status" value="1"/>
</dbReference>
<feature type="binding site" evidence="12">
    <location>
        <position position="136"/>
    </location>
    <ligand>
        <name>substrate</name>
    </ligand>
</feature>
<comment type="caution">
    <text evidence="14">The sequence shown here is derived from an EMBL/GenBank/DDBJ whole genome shotgun (WGS) entry which is preliminary data.</text>
</comment>
<feature type="binding site" evidence="12">
    <location>
        <position position="368"/>
    </location>
    <ligand>
        <name>substrate</name>
    </ligand>
</feature>
<evidence type="ECO:0000256" key="9">
    <source>
        <dbReference type="ARBA" id="ARBA00023315"/>
    </source>
</evidence>
<evidence type="ECO:0000259" key="13">
    <source>
        <dbReference type="Pfam" id="PF00155"/>
    </source>
</evidence>
<dbReference type="EC" id="2.3.1.29" evidence="12"/>
<comment type="cofactor">
    <cofactor evidence="12">
        <name>pyridoxal 5'-phosphate</name>
        <dbReference type="ChEBI" id="CHEBI:597326"/>
    </cofactor>
    <text evidence="12">Binds 1 pyridoxal phosphate per subunit.</text>
</comment>
<comment type="subunit">
    <text evidence="12">Homodimer.</text>
</comment>
<dbReference type="EMBL" id="MDZC01000112">
    <property type="protein sequence ID" value="OGX81724.1"/>
    <property type="molecule type" value="Genomic_DNA"/>
</dbReference>
<comment type="catalytic activity">
    <reaction evidence="12">
        <text>glycine + acetyl-CoA = (2S)-2-amino-3-oxobutanoate + CoA</text>
        <dbReference type="Rhea" id="RHEA:20736"/>
        <dbReference type="ChEBI" id="CHEBI:57287"/>
        <dbReference type="ChEBI" id="CHEBI:57288"/>
        <dbReference type="ChEBI" id="CHEBI:57305"/>
        <dbReference type="ChEBI" id="CHEBI:78948"/>
        <dbReference type="EC" id="2.3.1.29"/>
    </reaction>
</comment>